<accession>A0A066VXR7</accession>
<evidence type="ECO:0000256" key="5">
    <source>
        <dbReference type="SAM" id="MobiDB-lite"/>
    </source>
</evidence>
<dbReference type="Gene3D" id="2.30.30.490">
    <property type="match status" value="1"/>
</dbReference>
<feature type="region of interest" description="Disordered" evidence="5">
    <location>
        <begin position="1028"/>
        <end position="1056"/>
    </location>
</feature>
<dbReference type="CDD" id="cd15571">
    <property type="entry name" value="ePHD"/>
    <property type="match status" value="1"/>
</dbReference>
<dbReference type="GO" id="GO:0048189">
    <property type="term" value="C:Lid2 complex"/>
    <property type="evidence" value="ECO:0007669"/>
    <property type="project" value="TreeGrafter"/>
</dbReference>
<dbReference type="FunCoup" id="A0A066VXR7">
    <property type="interactions" value="166"/>
</dbReference>
<keyword evidence="3" id="KW-0862">Zinc</keyword>
<evidence type="ECO:0000313" key="10">
    <source>
        <dbReference type="Proteomes" id="UP000027361"/>
    </source>
</evidence>
<evidence type="ECO:0000256" key="1">
    <source>
        <dbReference type="ARBA" id="ARBA00022723"/>
    </source>
</evidence>
<dbReference type="Pfam" id="PF01426">
    <property type="entry name" value="BAH"/>
    <property type="match status" value="1"/>
</dbReference>
<evidence type="ECO:0000256" key="3">
    <source>
        <dbReference type="ARBA" id="ARBA00022833"/>
    </source>
</evidence>
<evidence type="ECO:0000256" key="2">
    <source>
        <dbReference type="ARBA" id="ARBA00022771"/>
    </source>
</evidence>
<dbReference type="SUPFAM" id="SSF57903">
    <property type="entry name" value="FYVE/PHD zinc finger"/>
    <property type="match status" value="2"/>
</dbReference>
<dbReference type="HOGENOM" id="CLU_001514_0_0_1"/>
<feature type="compositionally biased region" description="Basic residues" evidence="5">
    <location>
        <begin position="497"/>
        <end position="506"/>
    </location>
</feature>
<dbReference type="InterPro" id="IPR011011">
    <property type="entry name" value="Znf_FYVE_PHD"/>
</dbReference>
<keyword evidence="2 4" id="KW-0863">Zinc-finger</keyword>
<feature type="domain" description="PHD-type" evidence="8">
    <location>
        <begin position="1038"/>
        <end position="1180"/>
    </location>
</feature>
<protein>
    <recommendedName>
        <fullName evidence="11">PHD-type domain-containing protein</fullName>
    </recommendedName>
</protein>
<feature type="compositionally biased region" description="Basic residues" evidence="5">
    <location>
        <begin position="547"/>
        <end position="556"/>
    </location>
</feature>
<dbReference type="SMART" id="SM00401">
    <property type="entry name" value="ZnF_GATA"/>
    <property type="match status" value="1"/>
</dbReference>
<dbReference type="Proteomes" id="UP000027361">
    <property type="component" value="Unassembled WGS sequence"/>
</dbReference>
<reference evidence="9 10" key="1">
    <citation type="submission" date="2014-05" db="EMBL/GenBank/DDBJ databases">
        <title>Draft genome sequence of a rare smut relative, Tilletiaria anomala UBC 951.</title>
        <authorList>
            <consortium name="DOE Joint Genome Institute"/>
            <person name="Toome M."/>
            <person name="Kuo A."/>
            <person name="Henrissat B."/>
            <person name="Lipzen A."/>
            <person name="Tritt A."/>
            <person name="Yoshinaga Y."/>
            <person name="Zane M."/>
            <person name="Barry K."/>
            <person name="Grigoriev I.V."/>
            <person name="Spatafora J.W."/>
            <person name="Aimea M.C."/>
        </authorList>
    </citation>
    <scope>NUCLEOTIDE SEQUENCE [LARGE SCALE GENOMIC DNA]</scope>
    <source>
        <strain evidence="9 10">UBC 951</strain>
    </source>
</reference>
<dbReference type="Pfam" id="PF13831">
    <property type="entry name" value="PHD_2"/>
    <property type="match status" value="1"/>
</dbReference>
<organism evidence="9 10">
    <name type="scientific">Tilletiaria anomala (strain ATCC 24038 / CBS 436.72 / UBC 951)</name>
    <dbReference type="NCBI Taxonomy" id="1037660"/>
    <lineage>
        <taxon>Eukaryota</taxon>
        <taxon>Fungi</taxon>
        <taxon>Dikarya</taxon>
        <taxon>Basidiomycota</taxon>
        <taxon>Ustilaginomycotina</taxon>
        <taxon>Exobasidiomycetes</taxon>
        <taxon>Georgefischeriales</taxon>
        <taxon>Tilletiariaceae</taxon>
        <taxon>Tilletiaria</taxon>
    </lineage>
</organism>
<name>A0A066VXR7_TILAU</name>
<dbReference type="InterPro" id="IPR017956">
    <property type="entry name" value="AT_hook_DNA-bd_motif"/>
</dbReference>
<dbReference type="GO" id="GO:0008270">
    <property type="term" value="F:zinc ion binding"/>
    <property type="evidence" value="ECO:0007669"/>
    <property type="project" value="UniProtKB-KW"/>
</dbReference>
<dbReference type="InterPro" id="IPR013083">
    <property type="entry name" value="Znf_RING/FYVE/PHD"/>
</dbReference>
<dbReference type="GO" id="GO:0043565">
    <property type="term" value="F:sequence-specific DNA binding"/>
    <property type="evidence" value="ECO:0007669"/>
    <property type="project" value="InterPro"/>
</dbReference>
<gene>
    <name evidence="9" type="ORF">K437DRAFT_125829</name>
</gene>
<keyword evidence="10" id="KW-1185">Reference proteome</keyword>
<dbReference type="SMART" id="SM00439">
    <property type="entry name" value="BAH"/>
    <property type="match status" value="1"/>
</dbReference>
<feature type="region of interest" description="Disordered" evidence="5">
    <location>
        <begin position="1258"/>
        <end position="1283"/>
    </location>
</feature>
<dbReference type="SMART" id="SM00384">
    <property type="entry name" value="AT_hook"/>
    <property type="match status" value="3"/>
</dbReference>
<feature type="region of interest" description="Disordered" evidence="5">
    <location>
        <begin position="272"/>
        <end position="309"/>
    </location>
</feature>
<feature type="region of interest" description="Disordered" evidence="5">
    <location>
        <begin position="489"/>
        <end position="658"/>
    </location>
</feature>
<feature type="compositionally biased region" description="Low complexity" evidence="5">
    <location>
        <begin position="618"/>
        <end position="633"/>
    </location>
</feature>
<dbReference type="InterPro" id="IPR029617">
    <property type="entry name" value="Snt2"/>
</dbReference>
<dbReference type="PROSITE" id="PS51038">
    <property type="entry name" value="BAH"/>
    <property type="match status" value="1"/>
</dbReference>
<feature type="compositionally biased region" description="Low complexity" evidence="5">
    <location>
        <begin position="588"/>
        <end position="606"/>
    </location>
</feature>
<feature type="domain" description="PHD-type" evidence="6">
    <location>
        <begin position="947"/>
        <end position="997"/>
    </location>
</feature>
<dbReference type="OrthoDB" id="1611972at2759"/>
<dbReference type="CDD" id="cd15497">
    <property type="entry name" value="PHD1_Snt2p_like"/>
    <property type="match status" value="1"/>
</dbReference>
<dbReference type="PROSITE" id="PS51805">
    <property type="entry name" value="EPHD"/>
    <property type="match status" value="1"/>
</dbReference>
<feature type="compositionally biased region" description="Basic residues" evidence="5">
    <location>
        <begin position="607"/>
        <end position="616"/>
    </location>
</feature>
<evidence type="ECO:0000259" key="7">
    <source>
        <dbReference type="PROSITE" id="PS51038"/>
    </source>
</evidence>
<evidence type="ECO:0000313" key="9">
    <source>
        <dbReference type="EMBL" id="KDN45083.1"/>
    </source>
</evidence>
<dbReference type="InterPro" id="IPR000679">
    <property type="entry name" value="Znf_GATA"/>
</dbReference>
<dbReference type="RefSeq" id="XP_013243045.1">
    <property type="nucleotide sequence ID" value="XM_013387591.1"/>
</dbReference>
<evidence type="ECO:0008006" key="11">
    <source>
        <dbReference type="Google" id="ProtNLM"/>
    </source>
</evidence>
<comment type="caution">
    <text evidence="9">The sequence shown here is derived from an EMBL/GenBank/DDBJ whole genome shotgun (WGS) entry which is preliminary data.</text>
</comment>
<dbReference type="GeneID" id="25261425"/>
<feature type="compositionally biased region" description="Polar residues" evidence="5">
    <location>
        <begin position="1265"/>
        <end position="1279"/>
    </location>
</feature>
<dbReference type="GO" id="GO:0006355">
    <property type="term" value="P:regulation of DNA-templated transcription"/>
    <property type="evidence" value="ECO:0007669"/>
    <property type="project" value="InterPro"/>
</dbReference>
<feature type="compositionally biased region" description="Polar residues" evidence="5">
    <location>
        <begin position="274"/>
        <end position="291"/>
    </location>
</feature>
<dbReference type="InParanoid" id="A0A066VXR7"/>
<dbReference type="InterPro" id="IPR019786">
    <property type="entry name" value="Zinc_finger_PHD-type_CS"/>
</dbReference>
<evidence type="ECO:0000256" key="4">
    <source>
        <dbReference type="PROSITE-ProRule" id="PRU00146"/>
    </source>
</evidence>
<dbReference type="PROSITE" id="PS01359">
    <property type="entry name" value="ZF_PHD_1"/>
    <property type="match status" value="2"/>
</dbReference>
<evidence type="ECO:0000259" key="8">
    <source>
        <dbReference type="PROSITE" id="PS51805"/>
    </source>
</evidence>
<dbReference type="InterPro" id="IPR034732">
    <property type="entry name" value="EPHD"/>
</dbReference>
<dbReference type="InterPro" id="IPR001025">
    <property type="entry name" value="BAH_dom"/>
</dbReference>
<dbReference type="EMBL" id="JMSN01000045">
    <property type="protein sequence ID" value="KDN45083.1"/>
    <property type="molecule type" value="Genomic_DNA"/>
</dbReference>
<keyword evidence="1" id="KW-0479">Metal-binding</keyword>
<feature type="domain" description="BAH" evidence="7">
    <location>
        <begin position="40"/>
        <end position="175"/>
    </location>
</feature>
<dbReference type="GO" id="GO:0004842">
    <property type="term" value="F:ubiquitin-protein transferase activity"/>
    <property type="evidence" value="ECO:0007669"/>
    <property type="project" value="TreeGrafter"/>
</dbReference>
<dbReference type="InterPro" id="IPR019787">
    <property type="entry name" value="Znf_PHD-finger"/>
</dbReference>
<dbReference type="Pfam" id="PF00628">
    <property type="entry name" value="PHD"/>
    <property type="match status" value="1"/>
</dbReference>
<dbReference type="InterPro" id="IPR001965">
    <property type="entry name" value="Znf_PHD"/>
</dbReference>
<dbReference type="GO" id="GO:0036205">
    <property type="term" value="P:histone catabolic process"/>
    <property type="evidence" value="ECO:0007669"/>
    <property type="project" value="TreeGrafter"/>
</dbReference>
<feature type="domain" description="PHD-type" evidence="6">
    <location>
        <begin position="212"/>
        <end position="264"/>
    </location>
</feature>
<proteinExistence type="predicted"/>
<dbReference type="GO" id="GO:0003682">
    <property type="term" value="F:chromatin binding"/>
    <property type="evidence" value="ECO:0007669"/>
    <property type="project" value="InterPro"/>
</dbReference>
<dbReference type="OMA" id="WVMDEPP"/>
<sequence length="1368" mass="147657">MSATASTLASNPLAPLNAATVQPILRPTASVSTVAFRDGRNISINDFIYISPPWSPGAGEPYLIGRVMEFVMVPADLAAPGPSTGRVNRLHVRANLFLRSRDISLRINNDQRLVVATMNAEIFSLENIRGTCEVRHRDHVGDGSAPDLAIWKKQEGRFYFHQLYDRYIHRFYDIIPTEKLRNAPAEVLEFLRNHYSFIIAEPGMQSELCDALRGCATCKQWASSPESVRCDTCKQFWHMRCLNPPLSAKPAKGYSWTCAPCTKKHELAVEEGKSGSSTSLGMSRLPGSQGSIKGGPETTAVKAKAGWPKGRARTKINRDTMTPEGSLAPQRVVADLKGTRCFNKWPYRYFGQHTDAMDVLDPYDSIYPRATTRLGVKFQTDLLSWEEQLQLGKGERSAELVQPVKHEGAEDEAKHVNGGGTVASVVVNGQPLVKKIDLEPLDSQMSTPIGLPPPGSCTTLASATAISSMSASTTPSEQTPAAADIVSFTSASSQVSTKRKPGRPAKNRYQEGDGSAANVDYATQSATPITDATPELAAQAPSTIITVKRKPGRPRKSVFGEDGAALEGPSSARGSPAPAVLIPPPSAPSAADSMAASPAPEGPFVPVRRKPGRPPKKQPSSHAASPAPGASPAVGTVELPNAVPTTSSLHPPDAPEAAVAGAAADIPDLTPVPDTSPLPNRGSDETVEVVFSPELGLSDKLVGAFLRAAQKHMTVSAGIDEFNVDLMNRALMLLCRHKDSVPAGLAEFTKSSPQDLRITTWTAREIKALEAAVREAPLDLKYCKKLIPSKKYGDLVRAFYAHKGRKYGAIWEAKRKGNTTAADELERPHAISRAVSPSLSIIGGGGSHGVLSCTLCQTTKSSVWYKGPYVWPNRAMCVDCGLHWRKYAVELNTLDAITSNKRPAPDDSGLGVPPPKAAKTKVDQQASNKTEEPSMPEILPPPPRPEPTKCTFCKKLEPKKKLVQCANCSMSVHQGCYGCSDDALKADQWFCDACGNERYREHLLSPYCILCPLPRNFANVGNLSNLDKPLTGPGSGRGRKPATSKESSINAPPPLTPLEVMKPTEYHNWVHILCSIYIAECLFSNTETLSLVEGASNLPPWRYSARCEICGEVTGACVSCAEQGCRKTFHVSCAYAAQPFYLFGFEIKPVKSVRRDQTATVSFKSETGNMKALIWCQDHKDAAKAKTLYDMSETDPATGLTALQAFARTHKHLTALNHTHTAAKEVDSSFALLRRARRADATVGSSSVFVDESMRATPRGAVGRSSRSNSHTGDASTVSAEYHHDHDHAHAHLPPLRRCCKCGTPYSPYWWTVPDSGHGVGESDAEEQGGKGRNCGGSANVCCNRCKPEVFATVQDTSIQVTDPLKQA</sequence>
<feature type="compositionally biased region" description="Polar residues" evidence="5">
    <location>
        <begin position="521"/>
        <end position="530"/>
    </location>
</feature>
<dbReference type="PANTHER" id="PTHR47672">
    <property type="entry name" value="E3 UBIQUITIN-PROTEIN LIGASE SNT2"/>
    <property type="match status" value="1"/>
</dbReference>
<dbReference type="Pfam" id="PF13832">
    <property type="entry name" value="zf-HC5HC2H_2"/>
    <property type="match status" value="1"/>
</dbReference>
<dbReference type="SMART" id="SM00249">
    <property type="entry name" value="PHD"/>
    <property type="match status" value="3"/>
</dbReference>
<dbReference type="Gene3D" id="3.30.40.10">
    <property type="entry name" value="Zinc/RING finger domain, C3HC4 (zinc finger)"/>
    <property type="match status" value="3"/>
</dbReference>
<dbReference type="PANTHER" id="PTHR47672:SF1">
    <property type="entry name" value="E3 UBIQUITIN-PROTEIN LIGASE SNT2"/>
    <property type="match status" value="1"/>
</dbReference>
<dbReference type="STRING" id="1037660.A0A066VXR7"/>
<evidence type="ECO:0000259" key="6">
    <source>
        <dbReference type="PROSITE" id="PS50016"/>
    </source>
</evidence>
<dbReference type="PROSITE" id="PS50016">
    <property type="entry name" value="ZF_PHD_2"/>
    <property type="match status" value="2"/>
</dbReference>
<feature type="region of interest" description="Disordered" evidence="5">
    <location>
        <begin position="898"/>
        <end position="941"/>
    </location>
</feature>
<dbReference type="InterPro" id="IPR043151">
    <property type="entry name" value="BAH_sf"/>
</dbReference>